<gene>
    <name evidence="13" type="primary">ADORA3</name>
</gene>
<keyword evidence="6 11" id="KW-0472">Membrane</keyword>
<dbReference type="PRINTS" id="PR00237">
    <property type="entry name" value="GPCRRHODOPSN"/>
</dbReference>
<comment type="subcellular location">
    <subcellularLocation>
        <location evidence="1 11">Cell membrane</location>
        <topology evidence="1 11">Multi-pass membrane protein</topology>
    </subcellularLocation>
</comment>
<dbReference type="PROSITE" id="PS00237">
    <property type="entry name" value="G_PROTEIN_RECEP_F1_1"/>
    <property type="match status" value="1"/>
</dbReference>
<evidence type="ECO:0000256" key="10">
    <source>
        <dbReference type="ARBA" id="ARBA00023224"/>
    </source>
</evidence>
<feature type="domain" description="G-protein coupled receptors family 1 profile" evidence="12">
    <location>
        <begin position="16"/>
        <end position="270"/>
    </location>
</feature>
<dbReference type="SUPFAM" id="SSF81321">
    <property type="entry name" value="Family A G protein-coupled receptor-like"/>
    <property type="match status" value="1"/>
</dbReference>
<keyword evidence="10 11" id="KW-0807">Transducer</keyword>
<dbReference type="Gene3D" id="1.20.1070.10">
    <property type="entry name" value="Rhodopsin 7-helix transmembrane proteins"/>
    <property type="match status" value="1"/>
</dbReference>
<feature type="transmembrane region" description="Helical" evidence="11">
    <location>
        <begin position="164"/>
        <end position="187"/>
    </location>
</feature>
<dbReference type="AlphaFoldDB" id="A0A3Q3B945"/>
<keyword evidence="3 11" id="KW-0812">Transmembrane</keyword>
<keyword evidence="7 11" id="KW-1015">Disulfide bond</keyword>
<dbReference type="PROSITE" id="PS50262">
    <property type="entry name" value="G_PROTEIN_RECEP_F1_2"/>
    <property type="match status" value="1"/>
</dbReference>
<dbReference type="InterPro" id="IPR000276">
    <property type="entry name" value="GPCR_Rhodpsn"/>
</dbReference>
<keyword evidence="5 11" id="KW-0297">G-protein coupled receptor</keyword>
<keyword evidence="8 11" id="KW-0675">Receptor</keyword>
<feature type="transmembrane region" description="Helical" evidence="11">
    <location>
        <begin position="214"/>
        <end position="232"/>
    </location>
</feature>
<name>A0A3Q3B945_KRYMA</name>
<dbReference type="OMA" id="IPTRYSI"/>
<organism evidence="13 14">
    <name type="scientific">Kryptolebias marmoratus</name>
    <name type="common">Mangrove killifish</name>
    <name type="synonym">Rivulus marmoratus</name>
    <dbReference type="NCBI Taxonomy" id="37003"/>
    <lineage>
        <taxon>Eukaryota</taxon>
        <taxon>Metazoa</taxon>
        <taxon>Chordata</taxon>
        <taxon>Craniata</taxon>
        <taxon>Vertebrata</taxon>
        <taxon>Euteleostomi</taxon>
        <taxon>Actinopterygii</taxon>
        <taxon>Neopterygii</taxon>
        <taxon>Teleostei</taxon>
        <taxon>Neoteleostei</taxon>
        <taxon>Acanthomorphata</taxon>
        <taxon>Ovalentaria</taxon>
        <taxon>Atherinomorphae</taxon>
        <taxon>Cyprinodontiformes</taxon>
        <taxon>Rivulidae</taxon>
        <taxon>Kryptolebias</taxon>
    </lineage>
</organism>
<reference evidence="13" key="2">
    <citation type="submission" date="2025-09" db="UniProtKB">
        <authorList>
            <consortium name="Ensembl"/>
        </authorList>
    </citation>
    <scope>IDENTIFICATION</scope>
</reference>
<dbReference type="PANTHER" id="PTHR24246:SF52">
    <property type="entry name" value="ADENOSINE RECEPTOR A1-LIKE"/>
    <property type="match status" value="1"/>
</dbReference>
<evidence type="ECO:0000256" key="9">
    <source>
        <dbReference type="ARBA" id="ARBA00023180"/>
    </source>
</evidence>
<dbReference type="PANTHER" id="PTHR24246">
    <property type="entry name" value="OLFACTORY RECEPTOR AND ADENOSINE RECEPTOR"/>
    <property type="match status" value="1"/>
</dbReference>
<dbReference type="InterPro" id="IPR017452">
    <property type="entry name" value="GPCR_Rhodpsn_7TM"/>
</dbReference>
<evidence type="ECO:0000259" key="12">
    <source>
        <dbReference type="PROSITE" id="PS50262"/>
    </source>
</evidence>
<protein>
    <submittedName>
        <fullName evidence="13">Adenosine A3 receptor</fullName>
    </submittedName>
</protein>
<evidence type="ECO:0000313" key="13">
    <source>
        <dbReference type="Ensembl" id="ENSKMAP00000020959.1"/>
    </source>
</evidence>
<evidence type="ECO:0000256" key="4">
    <source>
        <dbReference type="ARBA" id="ARBA00022989"/>
    </source>
</evidence>
<dbReference type="PRINTS" id="PR00424">
    <property type="entry name" value="ADENOSINER"/>
</dbReference>
<dbReference type="GeneTree" id="ENSGT01030000234555"/>
<proteinExistence type="inferred from homology"/>
<dbReference type="Pfam" id="PF00001">
    <property type="entry name" value="7tm_1"/>
    <property type="match status" value="1"/>
</dbReference>
<dbReference type="Ensembl" id="ENSKMAT00000021233.1">
    <property type="protein sequence ID" value="ENSKMAP00000020959.1"/>
    <property type="gene ID" value="ENSKMAG00000015583.1"/>
</dbReference>
<dbReference type="SMART" id="SM01381">
    <property type="entry name" value="7TM_GPCR_Srsx"/>
    <property type="match status" value="1"/>
</dbReference>
<accession>A0A3Q3B945</accession>
<evidence type="ECO:0000256" key="2">
    <source>
        <dbReference type="ARBA" id="ARBA00022475"/>
    </source>
</evidence>
<feature type="transmembrane region" description="Helical" evidence="11">
    <location>
        <begin position="6"/>
        <end position="26"/>
    </location>
</feature>
<feature type="transmembrane region" description="Helical" evidence="11">
    <location>
        <begin position="114"/>
        <end position="136"/>
    </location>
</feature>
<evidence type="ECO:0000256" key="6">
    <source>
        <dbReference type="ARBA" id="ARBA00023136"/>
    </source>
</evidence>
<evidence type="ECO:0000256" key="5">
    <source>
        <dbReference type="ARBA" id="ARBA00023040"/>
    </source>
</evidence>
<evidence type="ECO:0000256" key="8">
    <source>
        <dbReference type="ARBA" id="ARBA00023170"/>
    </source>
</evidence>
<dbReference type="InterPro" id="IPR001634">
    <property type="entry name" value="Adenosn_rcpt"/>
</dbReference>
<reference evidence="13" key="1">
    <citation type="submission" date="2025-08" db="UniProtKB">
        <authorList>
            <consortium name="Ensembl"/>
        </authorList>
    </citation>
    <scope>IDENTIFICATION</scope>
</reference>
<comment type="similarity">
    <text evidence="11">Belongs to the G-protein coupled receptor 1 family.</text>
</comment>
<dbReference type="GO" id="GO:0005886">
    <property type="term" value="C:plasma membrane"/>
    <property type="evidence" value="ECO:0007669"/>
    <property type="project" value="UniProtKB-SubCell"/>
</dbReference>
<feature type="transmembrane region" description="Helical" evidence="11">
    <location>
        <begin position="35"/>
        <end position="59"/>
    </location>
</feature>
<evidence type="ECO:0000256" key="1">
    <source>
        <dbReference type="ARBA" id="ARBA00004651"/>
    </source>
</evidence>
<evidence type="ECO:0000313" key="14">
    <source>
        <dbReference type="Proteomes" id="UP000264800"/>
    </source>
</evidence>
<dbReference type="GO" id="GO:0030425">
    <property type="term" value="C:dendrite"/>
    <property type="evidence" value="ECO:0007669"/>
    <property type="project" value="TreeGrafter"/>
</dbReference>
<dbReference type="GO" id="GO:0001609">
    <property type="term" value="F:G protein-coupled adenosine receptor activity"/>
    <property type="evidence" value="ECO:0007669"/>
    <property type="project" value="UniProtKB-UniRule"/>
</dbReference>
<evidence type="ECO:0000256" key="11">
    <source>
        <dbReference type="RuleBase" id="RU201114"/>
    </source>
</evidence>
<evidence type="ECO:0000256" key="7">
    <source>
        <dbReference type="ARBA" id="ARBA00023157"/>
    </source>
</evidence>
<keyword evidence="14" id="KW-1185">Reference proteome</keyword>
<sequence length="309" mass="34901">IYNSIETAIAVASVLGNVLVVLVVYVNRALRNTTFIFIVSLAVADIAVGALVIPVAIVINMEFKTQFYTCLILSCLLLSITQSSILSLLAIAIDRFLRIKIPTRYSIIMTPGRACVVVCICWMLSFLSGLVPMIGWNNLNNRNLSSSSEIVCTFPNVIRFDYMVYFNFFGWVVVPLTIMIILYGEIFRVIRKQLNRRAEATCDGQRYFRKELKLAKSLALVLFLFIVCWLPIHIINCITLFCPGCEIPKIALNIGIVMSHANSAINPLVYAFRIKRFRLTLIQILRRCMLCRPMEPTQCPTSPIAMSEK</sequence>
<feature type="transmembrane region" description="Helical" evidence="11">
    <location>
        <begin position="71"/>
        <end position="93"/>
    </location>
</feature>
<evidence type="ECO:0000256" key="3">
    <source>
        <dbReference type="ARBA" id="ARBA00022692"/>
    </source>
</evidence>
<dbReference type="Proteomes" id="UP000264800">
    <property type="component" value="Unplaced"/>
</dbReference>
<keyword evidence="2 11" id="KW-1003">Cell membrane</keyword>
<dbReference type="GO" id="GO:0045202">
    <property type="term" value="C:synapse"/>
    <property type="evidence" value="ECO:0007669"/>
    <property type="project" value="TreeGrafter"/>
</dbReference>
<keyword evidence="9 11" id="KW-0325">Glycoprotein</keyword>
<keyword evidence="4 11" id="KW-1133">Transmembrane helix</keyword>